<organism evidence="7 8">
    <name type="scientific">Smittium culicis</name>
    <dbReference type="NCBI Taxonomy" id="133412"/>
    <lineage>
        <taxon>Eukaryota</taxon>
        <taxon>Fungi</taxon>
        <taxon>Fungi incertae sedis</taxon>
        <taxon>Zoopagomycota</taxon>
        <taxon>Kickxellomycotina</taxon>
        <taxon>Harpellomycetes</taxon>
        <taxon>Harpellales</taxon>
        <taxon>Legeriomycetaceae</taxon>
        <taxon>Smittium</taxon>
    </lineage>
</organism>
<keyword evidence="4" id="KW-0378">Hydrolase</keyword>
<feature type="disulfide bond" evidence="6">
    <location>
        <begin position="6"/>
        <end position="35"/>
    </location>
</feature>
<dbReference type="Pfam" id="PF01532">
    <property type="entry name" value="Glyco_hydro_47"/>
    <property type="match status" value="1"/>
</dbReference>
<dbReference type="GO" id="GO:0005509">
    <property type="term" value="F:calcium ion binding"/>
    <property type="evidence" value="ECO:0007669"/>
    <property type="project" value="InterPro"/>
</dbReference>
<reference evidence="8" key="1">
    <citation type="submission" date="2017-01" db="EMBL/GenBank/DDBJ databases">
        <authorList>
            <person name="Wang Y."/>
            <person name="White M."/>
            <person name="Kvist S."/>
            <person name="Moncalvo J.-M."/>
        </authorList>
    </citation>
    <scope>NUCLEOTIDE SEQUENCE [LARGE SCALE GENOMIC DNA]</scope>
    <source>
        <strain evidence="8">ID-206-W2</strain>
    </source>
</reference>
<comment type="pathway">
    <text evidence="2">Protein modification; protein glycosylation.</text>
</comment>
<evidence type="ECO:0000256" key="2">
    <source>
        <dbReference type="ARBA" id="ARBA00004922"/>
    </source>
</evidence>
<dbReference type="PANTHER" id="PTHR11742">
    <property type="entry name" value="MANNOSYL-OLIGOSACCHARIDE ALPHA-1,2-MANNOSIDASE-RELATED"/>
    <property type="match status" value="1"/>
</dbReference>
<dbReference type="InterPro" id="IPR001382">
    <property type="entry name" value="Glyco_hydro_47"/>
</dbReference>
<dbReference type="GO" id="GO:0004571">
    <property type="term" value="F:mannosyl-oligosaccharide 1,2-alpha-mannosidase activity"/>
    <property type="evidence" value="ECO:0007669"/>
    <property type="project" value="InterPro"/>
</dbReference>
<dbReference type="AlphaFoldDB" id="A0A1R1YMU5"/>
<dbReference type="SUPFAM" id="SSF48225">
    <property type="entry name" value="Seven-hairpin glycosidases"/>
    <property type="match status" value="1"/>
</dbReference>
<dbReference type="GO" id="GO:0036503">
    <property type="term" value="P:ERAD pathway"/>
    <property type="evidence" value="ECO:0007669"/>
    <property type="project" value="UniProtKB-ARBA"/>
</dbReference>
<dbReference type="GO" id="GO:0016020">
    <property type="term" value="C:membrane"/>
    <property type="evidence" value="ECO:0007669"/>
    <property type="project" value="InterPro"/>
</dbReference>
<evidence type="ECO:0000256" key="4">
    <source>
        <dbReference type="ARBA" id="ARBA00022801"/>
    </source>
</evidence>
<evidence type="ECO:0000256" key="5">
    <source>
        <dbReference type="ARBA" id="ARBA00023157"/>
    </source>
</evidence>
<dbReference type="Proteomes" id="UP000187429">
    <property type="component" value="Unassembled WGS sequence"/>
</dbReference>
<dbReference type="GO" id="GO:0005783">
    <property type="term" value="C:endoplasmic reticulum"/>
    <property type="evidence" value="ECO:0007669"/>
    <property type="project" value="TreeGrafter"/>
</dbReference>
<dbReference type="InterPro" id="IPR036026">
    <property type="entry name" value="Seven-hairpin_glycosidases"/>
</dbReference>
<dbReference type="EMBL" id="LSSM01000691">
    <property type="protein sequence ID" value="OMJ28170.1"/>
    <property type="molecule type" value="Genomic_DNA"/>
</dbReference>
<evidence type="ECO:0000313" key="8">
    <source>
        <dbReference type="Proteomes" id="UP000187429"/>
    </source>
</evidence>
<gene>
    <name evidence="7" type="ORF">AYI69_g2365</name>
</gene>
<dbReference type="InterPro" id="IPR050749">
    <property type="entry name" value="Glycosyl_Hydrolase_47"/>
</dbReference>
<dbReference type="OrthoDB" id="8118055at2759"/>
<dbReference type="InterPro" id="IPR012341">
    <property type="entry name" value="6hp_glycosidase-like_sf"/>
</dbReference>
<keyword evidence="5 6" id="KW-1015">Disulfide bond</keyword>
<evidence type="ECO:0000256" key="1">
    <source>
        <dbReference type="ARBA" id="ARBA00001913"/>
    </source>
</evidence>
<accession>A0A1R1YMU5</accession>
<evidence type="ECO:0000313" key="7">
    <source>
        <dbReference type="EMBL" id="OMJ28170.1"/>
    </source>
</evidence>
<evidence type="ECO:0000256" key="3">
    <source>
        <dbReference type="ARBA" id="ARBA00007658"/>
    </source>
</evidence>
<proteinExistence type="inferred from homology"/>
<dbReference type="Gene3D" id="1.50.10.10">
    <property type="match status" value="1"/>
</dbReference>
<sequence length="93" mass="10472">MDHLACFYPGLLALGSKELDRPSDLLLAEELTETCYNFYKNSPSGLSPENVVFTGLGHDSEFSIPSETMERSTDPKGLDYYYLSRNYLLRPGI</sequence>
<evidence type="ECO:0000256" key="6">
    <source>
        <dbReference type="PIRSR" id="PIRSR601382-3"/>
    </source>
</evidence>
<comment type="cofactor">
    <cofactor evidence="1">
        <name>Ca(2+)</name>
        <dbReference type="ChEBI" id="CHEBI:29108"/>
    </cofactor>
</comment>
<name>A0A1R1YMU5_9FUNG</name>
<protein>
    <submittedName>
        <fullName evidence="7">Mannosyl-oligosaccharide 1,2-alpha-mannosidase MNS2</fullName>
    </submittedName>
</protein>
<keyword evidence="8" id="KW-1185">Reference proteome</keyword>
<dbReference type="GO" id="GO:0005975">
    <property type="term" value="P:carbohydrate metabolic process"/>
    <property type="evidence" value="ECO:0007669"/>
    <property type="project" value="InterPro"/>
</dbReference>
<comment type="caution">
    <text evidence="7">The sequence shown here is derived from an EMBL/GenBank/DDBJ whole genome shotgun (WGS) entry which is preliminary data.</text>
</comment>
<comment type="similarity">
    <text evidence="3">Belongs to the glycosyl hydrolase 47 family.</text>
</comment>